<evidence type="ECO:0000256" key="7">
    <source>
        <dbReference type="ARBA" id="ARBA00023033"/>
    </source>
</evidence>
<evidence type="ECO:0000256" key="1">
    <source>
        <dbReference type="ARBA" id="ARBA00001971"/>
    </source>
</evidence>
<comment type="similarity">
    <text evidence="2">Belongs to the cytochrome P450 family.</text>
</comment>
<reference evidence="10 11" key="1">
    <citation type="submission" date="2017-03" db="EMBL/GenBank/DDBJ databases">
        <title>Genome of the blue death feigning beetle - Asbolus verrucosus.</title>
        <authorList>
            <person name="Rider S.D."/>
        </authorList>
    </citation>
    <scope>NUCLEOTIDE SEQUENCE [LARGE SCALE GENOMIC DNA]</scope>
    <source>
        <strain evidence="10">Butters</strain>
        <tissue evidence="10">Head and leg muscle</tissue>
    </source>
</reference>
<protein>
    <submittedName>
        <fullName evidence="10">p450 domain containing protein</fullName>
    </submittedName>
</protein>
<evidence type="ECO:0000256" key="6">
    <source>
        <dbReference type="ARBA" id="ARBA00023004"/>
    </source>
</evidence>
<dbReference type="OrthoDB" id="1470350at2759"/>
<dbReference type="GO" id="GO:0020037">
    <property type="term" value="F:heme binding"/>
    <property type="evidence" value="ECO:0007669"/>
    <property type="project" value="InterPro"/>
</dbReference>
<dbReference type="SUPFAM" id="SSF48264">
    <property type="entry name" value="Cytochrome P450"/>
    <property type="match status" value="1"/>
</dbReference>
<keyword evidence="11" id="KW-1185">Reference proteome</keyword>
<keyword evidence="9" id="KW-0175">Coiled coil</keyword>
<gene>
    <name evidence="10" type="ORF">BDFB_009969</name>
</gene>
<evidence type="ECO:0000313" key="10">
    <source>
        <dbReference type="EMBL" id="RZB39210.1"/>
    </source>
</evidence>
<feature type="non-terminal residue" evidence="10">
    <location>
        <position position="1"/>
    </location>
</feature>
<dbReference type="PANTHER" id="PTHR24291">
    <property type="entry name" value="CYTOCHROME P450 FAMILY 4"/>
    <property type="match status" value="1"/>
</dbReference>
<dbReference type="Pfam" id="PF00067">
    <property type="entry name" value="p450"/>
    <property type="match status" value="1"/>
</dbReference>
<comment type="cofactor">
    <cofactor evidence="1 8">
        <name>heme</name>
        <dbReference type="ChEBI" id="CHEBI:30413"/>
    </cofactor>
</comment>
<evidence type="ECO:0000256" key="9">
    <source>
        <dbReference type="SAM" id="Coils"/>
    </source>
</evidence>
<name>A0A482V7N3_ASBVE</name>
<dbReference type="InterPro" id="IPR001128">
    <property type="entry name" value="Cyt_P450"/>
</dbReference>
<dbReference type="Gene3D" id="1.10.630.10">
    <property type="entry name" value="Cytochrome P450"/>
    <property type="match status" value="1"/>
</dbReference>
<dbReference type="InterPro" id="IPR002401">
    <property type="entry name" value="Cyt_P450_E_grp-I"/>
</dbReference>
<dbReference type="GO" id="GO:0005506">
    <property type="term" value="F:iron ion binding"/>
    <property type="evidence" value="ECO:0007669"/>
    <property type="project" value="InterPro"/>
</dbReference>
<evidence type="ECO:0000313" key="11">
    <source>
        <dbReference type="Proteomes" id="UP000292052"/>
    </source>
</evidence>
<keyword evidence="3 8" id="KW-0349">Heme</keyword>
<feature type="coiled-coil region" evidence="9">
    <location>
        <begin position="106"/>
        <end position="133"/>
    </location>
</feature>
<dbReference type="PRINTS" id="PR00385">
    <property type="entry name" value="P450"/>
</dbReference>
<dbReference type="GO" id="GO:0016705">
    <property type="term" value="F:oxidoreductase activity, acting on paired donors, with incorporation or reduction of molecular oxygen"/>
    <property type="evidence" value="ECO:0007669"/>
    <property type="project" value="InterPro"/>
</dbReference>
<keyword evidence="4 8" id="KW-0479">Metal-binding</keyword>
<keyword evidence="7" id="KW-0503">Monooxygenase</keyword>
<dbReference type="PANTHER" id="PTHR24291:SF187">
    <property type="entry name" value="CYTOCHROME P450 4AE1-RELATED"/>
    <property type="match status" value="1"/>
</dbReference>
<dbReference type="AlphaFoldDB" id="A0A482V7N3"/>
<evidence type="ECO:0000256" key="3">
    <source>
        <dbReference type="ARBA" id="ARBA00022617"/>
    </source>
</evidence>
<dbReference type="Proteomes" id="UP000292052">
    <property type="component" value="Unassembled WGS sequence"/>
</dbReference>
<sequence>QFIQVFESSGEKLVKKLENEVGKDSVDIYPFVTLCALDIICESAMGTNINAQDDENSDYVRSVKDMCRITTERSLSPLQMYDFLYPLTKNYYTQRKALKILHTYTNNVITSRQEELKNKKEEITREEDEFVRNRKAFLDLLLQATVDGRPLTREEIREEVDTFMFEGHDTTASAISFSLFCLANHLQVQNRAFEEQKALFGDNMNPNITFTDLQNMKYLEQVIKETLRLYPSVPVYGRQTVEDVEYNNTALPQGDTIIIFAYGIQRNPNYFENPENFDPSRFDNVDGKLPYAYIPFSAGPRNCIERANILGQKFAMLEMKSTISKILRKFELLPAEPQHVLELTSETILKSANGIKIRLKLRC</sequence>
<evidence type="ECO:0000256" key="4">
    <source>
        <dbReference type="ARBA" id="ARBA00022723"/>
    </source>
</evidence>
<dbReference type="InterPro" id="IPR036396">
    <property type="entry name" value="Cyt_P450_sf"/>
</dbReference>
<comment type="caution">
    <text evidence="10">The sequence shown here is derived from an EMBL/GenBank/DDBJ whole genome shotgun (WGS) entry which is preliminary data.</text>
</comment>
<feature type="non-terminal residue" evidence="10">
    <location>
        <position position="363"/>
    </location>
</feature>
<accession>A0A482V7N3</accession>
<dbReference type="EMBL" id="QDEB01130404">
    <property type="protein sequence ID" value="RZB39210.1"/>
    <property type="molecule type" value="Genomic_DNA"/>
</dbReference>
<dbReference type="STRING" id="1661398.A0A482V7N3"/>
<evidence type="ECO:0000256" key="2">
    <source>
        <dbReference type="ARBA" id="ARBA00010617"/>
    </source>
</evidence>
<evidence type="ECO:0000256" key="8">
    <source>
        <dbReference type="PIRSR" id="PIRSR602401-1"/>
    </source>
</evidence>
<proteinExistence type="inferred from homology"/>
<dbReference type="InterPro" id="IPR050196">
    <property type="entry name" value="Cytochrome_P450_Monoox"/>
</dbReference>
<feature type="binding site" description="axial binding residue" evidence="8">
    <location>
        <position position="303"/>
    </location>
    <ligand>
        <name>heme</name>
        <dbReference type="ChEBI" id="CHEBI:30413"/>
    </ligand>
    <ligandPart>
        <name>Fe</name>
        <dbReference type="ChEBI" id="CHEBI:18248"/>
    </ligandPart>
</feature>
<keyword evidence="5" id="KW-0560">Oxidoreductase</keyword>
<keyword evidence="6 8" id="KW-0408">Iron</keyword>
<dbReference type="GO" id="GO:0004497">
    <property type="term" value="F:monooxygenase activity"/>
    <property type="evidence" value="ECO:0007669"/>
    <property type="project" value="UniProtKB-KW"/>
</dbReference>
<organism evidence="10 11">
    <name type="scientific">Asbolus verrucosus</name>
    <name type="common">Desert ironclad beetle</name>
    <dbReference type="NCBI Taxonomy" id="1661398"/>
    <lineage>
        <taxon>Eukaryota</taxon>
        <taxon>Metazoa</taxon>
        <taxon>Ecdysozoa</taxon>
        <taxon>Arthropoda</taxon>
        <taxon>Hexapoda</taxon>
        <taxon>Insecta</taxon>
        <taxon>Pterygota</taxon>
        <taxon>Neoptera</taxon>
        <taxon>Endopterygota</taxon>
        <taxon>Coleoptera</taxon>
        <taxon>Polyphaga</taxon>
        <taxon>Cucujiformia</taxon>
        <taxon>Tenebrionidae</taxon>
        <taxon>Pimeliinae</taxon>
        <taxon>Asbolus</taxon>
    </lineage>
</organism>
<evidence type="ECO:0000256" key="5">
    <source>
        <dbReference type="ARBA" id="ARBA00023002"/>
    </source>
</evidence>
<dbReference type="PRINTS" id="PR00463">
    <property type="entry name" value="EP450I"/>
</dbReference>
<dbReference type="CDD" id="cd20628">
    <property type="entry name" value="CYP4"/>
    <property type="match status" value="1"/>
</dbReference>